<proteinExistence type="predicted"/>
<accession>A0A9I9E4A8</accession>
<reference evidence="1" key="1">
    <citation type="submission" date="2023-03" db="UniProtKB">
        <authorList>
            <consortium name="EnsemblPlants"/>
        </authorList>
    </citation>
    <scope>IDENTIFICATION</scope>
</reference>
<evidence type="ECO:0000313" key="1">
    <source>
        <dbReference type="EnsemblPlants" id="MELO3C028491.2.1"/>
    </source>
</evidence>
<name>A0A9I9E4A8_CUCME</name>
<dbReference type="AlphaFoldDB" id="A0A9I9E4A8"/>
<dbReference type="Gramene" id="MELO3C028491.2.1">
    <property type="protein sequence ID" value="MELO3C028491.2.1"/>
    <property type="gene ID" value="MELO3C028491.2"/>
</dbReference>
<sequence length="77" mass="9025">MNKETWDFRVLRTWDFCFLVDEYESYIFGRSESGSTKIKLVRTLIVNLVSDSPGPSRRLIIDVRSKEFAKEFSTLIS</sequence>
<organism evidence="1">
    <name type="scientific">Cucumis melo</name>
    <name type="common">Muskmelon</name>
    <dbReference type="NCBI Taxonomy" id="3656"/>
    <lineage>
        <taxon>Eukaryota</taxon>
        <taxon>Viridiplantae</taxon>
        <taxon>Streptophyta</taxon>
        <taxon>Embryophyta</taxon>
        <taxon>Tracheophyta</taxon>
        <taxon>Spermatophyta</taxon>
        <taxon>Magnoliopsida</taxon>
        <taxon>eudicotyledons</taxon>
        <taxon>Gunneridae</taxon>
        <taxon>Pentapetalae</taxon>
        <taxon>rosids</taxon>
        <taxon>fabids</taxon>
        <taxon>Cucurbitales</taxon>
        <taxon>Cucurbitaceae</taxon>
        <taxon>Benincaseae</taxon>
        <taxon>Cucumis</taxon>
    </lineage>
</organism>
<dbReference type="EnsemblPlants" id="MELO3C028491.2.1">
    <property type="protein sequence ID" value="MELO3C028491.2.1"/>
    <property type="gene ID" value="MELO3C028491.2"/>
</dbReference>
<protein>
    <submittedName>
        <fullName evidence="1">Uncharacterized protein</fullName>
    </submittedName>
</protein>